<proteinExistence type="predicted"/>
<gene>
    <name evidence="3" type="primary">PmUG01_14085000</name>
    <name evidence="2" type="ORF">PMALA_033140</name>
    <name evidence="3" type="ORF">PMUG01_14085000</name>
</gene>
<name>A0A1A8WEU4_PLAMA</name>
<dbReference type="RefSeq" id="XP_028864741.1">
    <property type="nucleotide sequence ID" value="XM_029008452.1"/>
</dbReference>
<accession>A0A1A8WEU4</accession>
<protein>
    <submittedName>
        <fullName evidence="2">Uncharacterized protein</fullName>
    </submittedName>
</protein>
<organism evidence="2 4">
    <name type="scientific">Plasmodium malariae</name>
    <dbReference type="NCBI Taxonomy" id="5858"/>
    <lineage>
        <taxon>Eukaryota</taxon>
        <taxon>Sar</taxon>
        <taxon>Alveolata</taxon>
        <taxon>Apicomplexa</taxon>
        <taxon>Aconoidasida</taxon>
        <taxon>Haemosporida</taxon>
        <taxon>Plasmodiidae</taxon>
        <taxon>Plasmodium</taxon>
        <taxon>Plasmodium (Plasmodium)</taxon>
    </lineage>
</organism>
<reference evidence="4" key="2">
    <citation type="submission" date="2016-05" db="EMBL/GenBank/DDBJ databases">
        <authorList>
            <person name="Naeem Raeece"/>
        </authorList>
    </citation>
    <scope>NUCLEOTIDE SEQUENCE [LARGE SCALE GENOMIC DNA]</scope>
</reference>
<dbReference type="Proteomes" id="UP000078597">
    <property type="component" value="Unassembled WGS sequence"/>
</dbReference>
<sequence length="702" mass="80912">MNEICFDKNENNLVNNKYNQPQTNVHDESFTINAEKLLDKANKNENKDETKYSKTLNMLNESKKHQLTEYEKSEEHNNKKVLCSEGKNFPSYTFINSYMNNCDKNVSNENPESEVKIFYFEDTIESKYLHDDKPLTTLDKQKCDTAVVLKSNNNSYNNASNGYNIASNGCNNTSNIYSNNNNGDVVEGEKNLKSEFSKKEQVSFDDQINNSTFLKNHQFEVNINNNENITSKGKKKYGYGDKIEKILSKENSKKRKNKTNINYGKIHNQQVEKKKGYTNNCDFINENYYEEHTKSRSNKKSDNINIDIFYSSKSEKSLDESGEEDSSVDGNEKFYGNMYPSDIPVDFYENPLSNKSSLNELESAYSIYTKNNASEEINILNSYIKNIAENATMSSSSVDIDNKLVNILSLSFLTFIDHVIYDSHIYALRNEFKKKRETNNNNITNNGSINSNESPKGESLNNVTIQDSIKIKNEIIASNIENNTINEKVFNNNKVETLLENTNIVHNNNIQVKNKEDGNFNELNNSEEKVRNKGTQIIYDPDVINLCLNNIYNQEMVNRIMLKKKENDTNYNKNDKKIDEVKPKGNGAFSNDANSITTNKNVFSDNKDINDVCNHADNATRGKEKISKPEDIYINEKTDNIKEKSINININKDVLQTNINYELHQRKIMINQINEKIKKKSNNNRQNFVNAKKYSMDDIFDI</sequence>
<evidence type="ECO:0000313" key="5">
    <source>
        <dbReference type="Proteomes" id="UP000219813"/>
    </source>
</evidence>
<evidence type="ECO:0000256" key="1">
    <source>
        <dbReference type="SAM" id="MobiDB-lite"/>
    </source>
</evidence>
<reference evidence="3 5" key="3">
    <citation type="submission" date="2016-06" db="EMBL/GenBank/DDBJ databases">
        <authorList>
            <consortium name="Pathogen Informatics"/>
        </authorList>
    </citation>
    <scope>NUCLEOTIDE SEQUENCE [LARGE SCALE GENOMIC DNA]</scope>
</reference>
<evidence type="ECO:0000313" key="4">
    <source>
        <dbReference type="Proteomes" id="UP000078597"/>
    </source>
</evidence>
<feature type="compositionally biased region" description="Low complexity" evidence="1">
    <location>
        <begin position="439"/>
        <end position="452"/>
    </location>
</feature>
<evidence type="ECO:0000313" key="2">
    <source>
        <dbReference type="EMBL" id="SBS91484.1"/>
    </source>
</evidence>
<dbReference type="OrthoDB" id="372836at2759"/>
<dbReference type="GeneID" id="39872161"/>
<feature type="region of interest" description="Disordered" evidence="1">
    <location>
        <begin position="438"/>
        <end position="460"/>
    </location>
</feature>
<dbReference type="KEGG" id="pmal:PMUG01_14085000"/>
<reference evidence="2" key="1">
    <citation type="submission" date="2016-05" db="EMBL/GenBank/DDBJ databases">
        <authorList>
            <person name="Lavstsen T."/>
            <person name="Jespersen J.S."/>
        </authorList>
    </citation>
    <scope>NUCLEOTIDE SEQUENCE [LARGE SCALE GENOMIC DNA]</scope>
</reference>
<dbReference type="EMBL" id="FLQW01001779">
    <property type="protein sequence ID" value="SBS91484.1"/>
    <property type="molecule type" value="Genomic_DNA"/>
</dbReference>
<dbReference type="AlphaFoldDB" id="A0A1A8WEU4"/>
<dbReference type="OMA" id="NDGKHIQ"/>
<dbReference type="VEuPathDB" id="PlasmoDB:PmUG01_14085000"/>
<keyword evidence="5" id="KW-1185">Reference proteome</keyword>
<dbReference type="EMBL" id="LT594635">
    <property type="protein sequence ID" value="SCP03789.1"/>
    <property type="molecule type" value="Genomic_DNA"/>
</dbReference>
<evidence type="ECO:0000313" key="3">
    <source>
        <dbReference type="EMBL" id="SCP03789.1"/>
    </source>
</evidence>
<dbReference type="Proteomes" id="UP000219813">
    <property type="component" value="Chromosome 14"/>
</dbReference>